<comment type="caution">
    <text evidence="1">The sequence shown here is derived from an EMBL/GenBank/DDBJ whole genome shotgun (WGS) entry which is preliminary data.</text>
</comment>
<gene>
    <name evidence="1" type="ORF">LCGC14_1048520</name>
</gene>
<reference evidence="1" key="1">
    <citation type="journal article" date="2015" name="Nature">
        <title>Complex archaea that bridge the gap between prokaryotes and eukaryotes.</title>
        <authorList>
            <person name="Spang A."/>
            <person name="Saw J.H."/>
            <person name="Jorgensen S.L."/>
            <person name="Zaremba-Niedzwiedzka K."/>
            <person name="Martijn J."/>
            <person name="Lind A.E."/>
            <person name="van Eijk R."/>
            <person name="Schleper C."/>
            <person name="Guy L."/>
            <person name="Ettema T.J."/>
        </authorList>
    </citation>
    <scope>NUCLEOTIDE SEQUENCE</scope>
</reference>
<proteinExistence type="predicted"/>
<dbReference type="EMBL" id="LAZR01004369">
    <property type="protein sequence ID" value="KKN09250.1"/>
    <property type="molecule type" value="Genomic_DNA"/>
</dbReference>
<dbReference type="AlphaFoldDB" id="A0A0F9MPK3"/>
<sequence>MKNSIPDLDFSMSEKISRIEDNPEELTLAEKLIDDAKVSEAYELLNNFERFKLENYGDLKIFNQF</sequence>
<evidence type="ECO:0000313" key="1">
    <source>
        <dbReference type="EMBL" id="KKN09250.1"/>
    </source>
</evidence>
<accession>A0A0F9MPK3</accession>
<organism evidence="1">
    <name type="scientific">marine sediment metagenome</name>
    <dbReference type="NCBI Taxonomy" id="412755"/>
    <lineage>
        <taxon>unclassified sequences</taxon>
        <taxon>metagenomes</taxon>
        <taxon>ecological metagenomes</taxon>
    </lineage>
</organism>
<protein>
    <submittedName>
        <fullName evidence="1">Uncharacterized protein</fullName>
    </submittedName>
</protein>
<name>A0A0F9MPK3_9ZZZZ</name>